<dbReference type="VEuPathDB" id="FungiDB:JI435_418480"/>
<organism evidence="1 2">
    <name type="scientific">Phaeosphaeria nodorum (strain SN15 / ATCC MYA-4574 / FGSC 10173)</name>
    <name type="common">Glume blotch fungus</name>
    <name type="synonym">Parastagonospora nodorum</name>
    <dbReference type="NCBI Taxonomy" id="321614"/>
    <lineage>
        <taxon>Eukaryota</taxon>
        <taxon>Fungi</taxon>
        <taxon>Dikarya</taxon>
        <taxon>Ascomycota</taxon>
        <taxon>Pezizomycotina</taxon>
        <taxon>Dothideomycetes</taxon>
        <taxon>Pleosporomycetidae</taxon>
        <taxon>Pleosporales</taxon>
        <taxon>Pleosporineae</taxon>
        <taxon>Phaeosphaeriaceae</taxon>
        <taxon>Parastagonospora</taxon>
    </lineage>
</organism>
<dbReference type="EMBL" id="CP069036">
    <property type="protein sequence ID" value="QRD02712.1"/>
    <property type="molecule type" value="Genomic_DNA"/>
</dbReference>
<dbReference type="AlphaFoldDB" id="A0A7U2FCI0"/>
<sequence length="108" mass="11813">MMRMGLKRTMDASLYTGHLESIYQLPCLLTSAPMSALSLTRCHSSPSMNVTSPYEHHSGIRPIDSVGAHICPHRVVQERMEGRGKCRRSPTMFCGRAGSIFGGTTCLG</sequence>
<gene>
    <name evidence="1" type="ORF">JI435_418480</name>
</gene>
<accession>A0A7U2FCI0</accession>
<protein>
    <submittedName>
        <fullName evidence="1">Uncharacterized protein</fullName>
    </submittedName>
</protein>
<name>A0A7U2FCI0_PHANO</name>
<dbReference type="Proteomes" id="UP000663193">
    <property type="component" value="Chromosome 14"/>
</dbReference>
<evidence type="ECO:0000313" key="2">
    <source>
        <dbReference type="Proteomes" id="UP000663193"/>
    </source>
</evidence>
<evidence type="ECO:0000313" key="1">
    <source>
        <dbReference type="EMBL" id="QRD02712.1"/>
    </source>
</evidence>
<reference evidence="2" key="1">
    <citation type="journal article" date="2021" name="BMC Genomics">
        <title>Chromosome-level genome assembly and manually-curated proteome of model necrotroph Parastagonospora nodorum Sn15 reveals a genome-wide trove of candidate effector homologs, and redundancy of virulence-related functions within an accessory chromosome.</title>
        <authorList>
            <person name="Bertazzoni S."/>
            <person name="Jones D.A.B."/>
            <person name="Phan H.T."/>
            <person name="Tan K.-C."/>
            <person name="Hane J.K."/>
        </authorList>
    </citation>
    <scope>NUCLEOTIDE SEQUENCE [LARGE SCALE GENOMIC DNA]</scope>
    <source>
        <strain evidence="2">SN15 / ATCC MYA-4574 / FGSC 10173)</strain>
    </source>
</reference>
<proteinExistence type="predicted"/>
<keyword evidence="2" id="KW-1185">Reference proteome</keyword>